<accession>A0A1A9ZQ46</accession>
<name>A0A1A9ZQ46_GLOPL</name>
<proteinExistence type="predicted"/>
<evidence type="ECO:0000313" key="2">
    <source>
        <dbReference type="EnsemblMetazoa" id="GPAI021542-PA"/>
    </source>
</evidence>
<evidence type="ECO:0008006" key="4">
    <source>
        <dbReference type="Google" id="ProtNLM"/>
    </source>
</evidence>
<feature type="transmembrane region" description="Helical" evidence="1">
    <location>
        <begin position="106"/>
        <end position="126"/>
    </location>
</feature>
<dbReference type="AlphaFoldDB" id="A0A1A9ZQ46"/>
<dbReference type="VEuPathDB" id="VectorBase:GPAI021542"/>
<organism evidence="2 3">
    <name type="scientific">Glossina pallidipes</name>
    <name type="common">Tsetse fly</name>
    <dbReference type="NCBI Taxonomy" id="7398"/>
    <lineage>
        <taxon>Eukaryota</taxon>
        <taxon>Metazoa</taxon>
        <taxon>Ecdysozoa</taxon>
        <taxon>Arthropoda</taxon>
        <taxon>Hexapoda</taxon>
        <taxon>Insecta</taxon>
        <taxon>Pterygota</taxon>
        <taxon>Neoptera</taxon>
        <taxon>Endopterygota</taxon>
        <taxon>Diptera</taxon>
        <taxon>Brachycera</taxon>
        <taxon>Muscomorpha</taxon>
        <taxon>Hippoboscoidea</taxon>
        <taxon>Glossinidae</taxon>
        <taxon>Glossina</taxon>
    </lineage>
</organism>
<dbReference type="EnsemblMetazoa" id="GPAI021542-RA">
    <property type="protein sequence ID" value="GPAI021542-PA"/>
    <property type="gene ID" value="GPAI021542"/>
</dbReference>
<dbReference type="Proteomes" id="UP000092445">
    <property type="component" value="Unassembled WGS sequence"/>
</dbReference>
<evidence type="ECO:0000313" key="3">
    <source>
        <dbReference type="Proteomes" id="UP000092445"/>
    </source>
</evidence>
<sequence>MCVCNDFRSRCAGCRLPVAVGNDDYGVGVTNAIRMTTKLPSSSGDDIIEQRRSIDLMNLVILANGDEMMGEANSSLILVIYIAASVGIKNVAALLCHLIIVGVVSGVAICLVIAIIVAVVVVVICAPNTKWKMK</sequence>
<feature type="transmembrane region" description="Helical" evidence="1">
    <location>
        <begin position="76"/>
        <end position="100"/>
    </location>
</feature>
<keyword evidence="1" id="KW-0812">Transmembrane</keyword>
<reference evidence="2" key="2">
    <citation type="submission" date="2020-05" db="UniProtKB">
        <authorList>
            <consortium name="EnsemblMetazoa"/>
        </authorList>
    </citation>
    <scope>IDENTIFICATION</scope>
    <source>
        <strain evidence="2">IAEA</strain>
    </source>
</reference>
<keyword evidence="1" id="KW-0472">Membrane</keyword>
<protein>
    <recommendedName>
        <fullName evidence="4">Transmembrane protein</fullName>
    </recommendedName>
</protein>
<evidence type="ECO:0000256" key="1">
    <source>
        <dbReference type="SAM" id="Phobius"/>
    </source>
</evidence>
<keyword evidence="3" id="KW-1185">Reference proteome</keyword>
<keyword evidence="1" id="KW-1133">Transmembrane helix</keyword>
<reference evidence="3" key="1">
    <citation type="submission" date="2014-03" db="EMBL/GenBank/DDBJ databases">
        <authorList>
            <person name="Aksoy S."/>
            <person name="Warren W."/>
            <person name="Wilson R.K."/>
        </authorList>
    </citation>
    <scope>NUCLEOTIDE SEQUENCE [LARGE SCALE GENOMIC DNA]</scope>
    <source>
        <strain evidence="3">IAEA</strain>
    </source>
</reference>